<name>A0A0L6Z8F3_9CLOT</name>
<keyword evidence="4" id="KW-1185">Reference proteome</keyword>
<dbReference type="AlphaFoldDB" id="A0A0L6Z8F3"/>
<dbReference type="STRING" id="36844.SAMN04488501_10697"/>
<keyword evidence="1" id="KW-0472">Membrane</keyword>
<sequence>MKKLGSKGNISIILCIIIAALFGFTAYVIDIGMVYIERIKLSNAMDSAALAAVLELPNGDVKAEAVAIEYLEKNNVDPNLTKITISEDKKSVYIEGQKNVKHAFAQIIGIGSSNIKDKTKAVIGPIKSVKDGTRPFAVEKYDFSYGDLVVLKEGAGDGYHGNYGAVALGGTGASVFKENAINGYSGTVSVGDYIDTETGNMTGACNDIKQYINSENSTFDNFQRDSIRLWTLPLVDTLVVDGRKPVLVVGFAQFYVENVANKSGKIEVTGRFIKYVSNSPVDLSLNDTGAYGAKLSQ</sequence>
<evidence type="ECO:0000313" key="4">
    <source>
        <dbReference type="Proteomes" id="UP000037043"/>
    </source>
</evidence>
<reference evidence="4" key="1">
    <citation type="submission" date="2015-08" db="EMBL/GenBank/DDBJ databases">
        <title>Genome sequence of the strict anaerobe Clostridium homopropionicum LuHBu1 (DSM 5847T).</title>
        <authorList>
            <person name="Poehlein A."/>
            <person name="Beck M."/>
            <person name="Schiel-Bengelsdorf B."/>
            <person name="Bengelsdorf F.R."/>
            <person name="Daniel R."/>
            <person name="Duerre P."/>
        </authorList>
    </citation>
    <scope>NUCLEOTIDE SEQUENCE [LARGE SCALE GENOMIC DNA]</scope>
    <source>
        <strain evidence="4">DSM 5847</strain>
    </source>
</reference>
<evidence type="ECO:0000259" key="2">
    <source>
        <dbReference type="Pfam" id="PF13400"/>
    </source>
</evidence>
<dbReference type="InterPro" id="IPR028087">
    <property type="entry name" value="Tad_N"/>
</dbReference>
<feature type="transmembrane region" description="Helical" evidence="1">
    <location>
        <begin position="12"/>
        <end position="36"/>
    </location>
</feature>
<proteinExistence type="predicted"/>
<feature type="domain" description="Putative Flp pilus-assembly TadG-like N-terminal" evidence="2">
    <location>
        <begin position="8"/>
        <end position="53"/>
    </location>
</feature>
<keyword evidence="1" id="KW-1133">Transmembrane helix</keyword>
<organism evidence="3 4">
    <name type="scientific">Clostridium homopropionicum DSM 5847</name>
    <dbReference type="NCBI Taxonomy" id="1121318"/>
    <lineage>
        <taxon>Bacteria</taxon>
        <taxon>Bacillati</taxon>
        <taxon>Bacillota</taxon>
        <taxon>Clostridia</taxon>
        <taxon>Eubacteriales</taxon>
        <taxon>Clostridiaceae</taxon>
        <taxon>Clostridium</taxon>
    </lineage>
</organism>
<dbReference type="RefSeq" id="WP_052221854.1">
    <property type="nucleotide sequence ID" value="NZ_LHUR01000027.1"/>
</dbReference>
<protein>
    <recommendedName>
        <fullName evidence="2">Putative Flp pilus-assembly TadG-like N-terminal domain-containing protein</fullName>
    </recommendedName>
</protein>
<dbReference type="Pfam" id="PF13400">
    <property type="entry name" value="Tad"/>
    <property type="match status" value="1"/>
</dbReference>
<dbReference type="PATRIC" id="fig|1121318.3.peg.2353"/>
<keyword evidence="1" id="KW-0812">Transmembrane</keyword>
<evidence type="ECO:0000256" key="1">
    <source>
        <dbReference type="SAM" id="Phobius"/>
    </source>
</evidence>
<dbReference type="Proteomes" id="UP000037043">
    <property type="component" value="Unassembled WGS sequence"/>
</dbReference>
<accession>A0A0L6Z8F3</accession>
<evidence type="ECO:0000313" key="3">
    <source>
        <dbReference type="EMBL" id="KOA19234.1"/>
    </source>
</evidence>
<dbReference type="EMBL" id="LHUR01000027">
    <property type="protein sequence ID" value="KOA19234.1"/>
    <property type="molecule type" value="Genomic_DNA"/>
</dbReference>
<gene>
    <name evidence="3" type="ORF">CLHOM_23400</name>
</gene>
<comment type="caution">
    <text evidence="3">The sequence shown here is derived from an EMBL/GenBank/DDBJ whole genome shotgun (WGS) entry which is preliminary data.</text>
</comment>